<comment type="caution">
    <text evidence="6">The sequence shown here is derived from an EMBL/GenBank/DDBJ whole genome shotgun (WGS) entry which is preliminary data.</text>
</comment>
<protein>
    <recommendedName>
        <fullName evidence="5">Probable membrane transporter protein</fullName>
    </recommendedName>
</protein>
<evidence type="ECO:0000313" key="6">
    <source>
        <dbReference type="EMBL" id="PJE38102.1"/>
    </source>
</evidence>
<comment type="subcellular location">
    <subcellularLocation>
        <location evidence="5">Cell membrane</location>
        <topology evidence="5">Multi-pass membrane protein</topology>
    </subcellularLocation>
    <subcellularLocation>
        <location evidence="1">Membrane</location>
        <topology evidence="1">Multi-pass membrane protein</topology>
    </subcellularLocation>
</comment>
<feature type="transmembrane region" description="Helical" evidence="5">
    <location>
        <begin position="12"/>
        <end position="41"/>
    </location>
</feature>
<proteinExistence type="inferred from homology"/>
<keyword evidence="7" id="KW-1185">Reference proteome</keyword>
<reference evidence="6 7" key="1">
    <citation type="journal article" date="2018" name="Int. J. Syst. Evol. Microbiol.">
        <title>Pseudooceanicola lipolyticus sp. nov., a marine alphaproteobacterium, reclassification of Oceanicola flagellatus as Pseudooceanicola flagellatus comb. nov. and emended description of the genus Pseudooceanicola.</title>
        <authorList>
            <person name="Huang M.-M."/>
            <person name="Guo L.-L."/>
            <person name="Wu Y.-H."/>
            <person name="Lai Q.-L."/>
            <person name="Shao Z.-Z."/>
            <person name="Wang C.-S."/>
            <person name="Wu M."/>
            <person name="Xu X.-W."/>
        </authorList>
    </citation>
    <scope>NUCLEOTIDE SEQUENCE [LARGE SCALE GENOMIC DNA]</scope>
    <source>
        <strain evidence="6 7">157</strain>
    </source>
</reference>
<dbReference type="PANTHER" id="PTHR43483:SF3">
    <property type="entry name" value="MEMBRANE TRANSPORTER PROTEIN HI_0806-RELATED"/>
    <property type="match status" value="1"/>
</dbReference>
<accession>A0A2M8J5P6</accession>
<evidence type="ECO:0000313" key="7">
    <source>
        <dbReference type="Proteomes" id="UP000231553"/>
    </source>
</evidence>
<comment type="similarity">
    <text evidence="5">Belongs to the 4-toluene sulfonate uptake permease (TSUP) (TC 2.A.102) family.</text>
</comment>
<organism evidence="6 7">
    <name type="scientific">Pseudooceanicola lipolyticus</name>
    <dbReference type="NCBI Taxonomy" id="2029104"/>
    <lineage>
        <taxon>Bacteria</taxon>
        <taxon>Pseudomonadati</taxon>
        <taxon>Pseudomonadota</taxon>
        <taxon>Alphaproteobacteria</taxon>
        <taxon>Rhodobacterales</taxon>
        <taxon>Paracoccaceae</taxon>
        <taxon>Pseudooceanicola</taxon>
    </lineage>
</organism>
<keyword evidence="4 5" id="KW-0472">Membrane</keyword>
<dbReference type="EMBL" id="PGTB01000005">
    <property type="protein sequence ID" value="PJE38102.1"/>
    <property type="molecule type" value="Genomic_DNA"/>
</dbReference>
<dbReference type="OrthoDB" id="457670at2"/>
<evidence type="ECO:0000256" key="2">
    <source>
        <dbReference type="ARBA" id="ARBA00022692"/>
    </source>
</evidence>
<evidence type="ECO:0000256" key="1">
    <source>
        <dbReference type="ARBA" id="ARBA00004141"/>
    </source>
</evidence>
<dbReference type="RefSeq" id="WP_100161291.1">
    <property type="nucleotide sequence ID" value="NZ_PGTB01000005.1"/>
</dbReference>
<dbReference type="AlphaFoldDB" id="A0A2M8J5P6"/>
<dbReference type="Pfam" id="PF01925">
    <property type="entry name" value="TauE"/>
    <property type="match status" value="1"/>
</dbReference>
<dbReference type="PANTHER" id="PTHR43483">
    <property type="entry name" value="MEMBRANE TRANSPORTER PROTEIN HI_0806-RELATED"/>
    <property type="match status" value="1"/>
</dbReference>
<feature type="transmembrane region" description="Helical" evidence="5">
    <location>
        <begin position="48"/>
        <end position="68"/>
    </location>
</feature>
<keyword evidence="3 5" id="KW-1133">Transmembrane helix</keyword>
<dbReference type="GO" id="GO:0005886">
    <property type="term" value="C:plasma membrane"/>
    <property type="evidence" value="ECO:0007669"/>
    <property type="project" value="UniProtKB-SubCell"/>
</dbReference>
<feature type="transmembrane region" description="Helical" evidence="5">
    <location>
        <begin position="217"/>
        <end position="236"/>
    </location>
</feature>
<sequence>MLELLPFVLGVIAAAILAGLMAGLLGVGGGIVLVPVLFWVLSLIDFPAALSMHMAVATSLATIIFTSISSARAHHRRGAVDVALLKRWGPGLMLGALAGGLAAKFIQPDGLKAIFGIIALAVAVNMAIPRTLVLAQALPGSTAINAAISFVVGTFSALMGIGGGTLSVPILTACSFEIRRAVGTAAAFGLLIAIPAAIGFVLSGWSVPGRPPYSLGYVSLPAAALILPFTVGFAPLGARLAHSLDGIWIKRAFALFLAVTAVRMLISAFG</sequence>
<evidence type="ECO:0000256" key="3">
    <source>
        <dbReference type="ARBA" id="ARBA00022989"/>
    </source>
</evidence>
<feature type="transmembrane region" description="Helical" evidence="5">
    <location>
        <begin position="113"/>
        <end position="135"/>
    </location>
</feature>
<dbReference type="Proteomes" id="UP000231553">
    <property type="component" value="Unassembled WGS sequence"/>
</dbReference>
<keyword evidence="2 5" id="KW-0812">Transmembrane</keyword>
<evidence type="ECO:0000256" key="4">
    <source>
        <dbReference type="ARBA" id="ARBA00023136"/>
    </source>
</evidence>
<name>A0A2M8J5P6_9RHOB</name>
<feature type="transmembrane region" description="Helical" evidence="5">
    <location>
        <begin position="88"/>
        <end position="106"/>
    </location>
</feature>
<feature type="transmembrane region" description="Helical" evidence="5">
    <location>
        <begin position="147"/>
        <end position="173"/>
    </location>
</feature>
<dbReference type="InterPro" id="IPR002781">
    <property type="entry name" value="TM_pro_TauE-like"/>
</dbReference>
<feature type="transmembrane region" description="Helical" evidence="5">
    <location>
        <begin position="248"/>
        <end position="269"/>
    </location>
</feature>
<gene>
    <name evidence="6" type="ORF">CVM52_03905</name>
</gene>
<feature type="transmembrane region" description="Helical" evidence="5">
    <location>
        <begin position="185"/>
        <end position="205"/>
    </location>
</feature>
<keyword evidence="5" id="KW-1003">Cell membrane</keyword>
<evidence type="ECO:0000256" key="5">
    <source>
        <dbReference type="RuleBase" id="RU363041"/>
    </source>
</evidence>